<name>A0A6C0B752_9ZZZZ</name>
<evidence type="ECO:0000256" key="2">
    <source>
        <dbReference type="SAM" id="Phobius"/>
    </source>
</evidence>
<dbReference type="EMBL" id="MN739089">
    <property type="protein sequence ID" value="QHS87880.1"/>
    <property type="molecule type" value="Genomic_DNA"/>
</dbReference>
<feature type="transmembrane region" description="Helical" evidence="2">
    <location>
        <begin position="6"/>
        <end position="24"/>
    </location>
</feature>
<keyword evidence="2" id="KW-0812">Transmembrane</keyword>
<keyword evidence="2" id="KW-0472">Membrane</keyword>
<feature type="transmembrane region" description="Helical" evidence="2">
    <location>
        <begin position="36"/>
        <end position="65"/>
    </location>
</feature>
<organism evidence="3">
    <name type="scientific">viral metagenome</name>
    <dbReference type="NCBI Taxonomy" id="1070528"/>
    <lineage>
        <taxon>unclassified sequences</taxon>
        <taxon>metagenomes</taxon>
        <taxon>organismal metagenomes</taxon>
    </lineage>
</organism>
<protein>
    <submittedName>
        <fullName evidence="3">Uncharacterized protein</fullName>
    </submittedName>
</protein>
<accession>A0A6C0B752</accession>
<sequence length="169" mass="20358">MNKLIIGEISLILIFYLLYWQNDFRHYFMETNLGRLLLLLMFMTCYYLDKYLGVLFCFMIVFVHYTNPKEGFFFYQNHDKESDSDSDSDSEHDESVNKKRAEKNFRKKYCEDNTLKYKGQKVKSEMVQHVFPELNFNGAHCNPCDENCKYDFIEEEEQQDEQIHVSTIL</sequence>
<feature type="region of interest" description="Disordered" evidence="1">
    <location>
        <begin position="80"/>
        <end position="100"/>
    </location>
</feature>
<evidence type="ECO:0000256" key="1">
    <source>
        <dbReference type="SAM" id="MobiDB-lite"/>
    </source>
</evidence>
<dbReference type="AlphaFoldDB" id="A0A6C0B752"/>
<proteinExistence type="predicted"/>
<evidence type="ECO:0000313" key="3">
    <source>
        <dbReference type="EMBL" id="QHS87880.1"/>
    </source>
</evidence>
<reference evidence="3" key="1">
    <citation type="journal article" date="2020" name="Nature">
        <title>Giant virus diversity and host interactions through global metagenomics.</title>
        <authorList>
            <person name="Schulz F."/>
            <person name="Roux S."/>
            <person name="Paez-Espino D."/>
            <person name="Jungbluth S."/>
            <person name="Walsh D.A."/>
            <person name="Denef V.J."/>
            <person name="McMahon K.D."/>
            <person name="Konstantinidis K.T."/>
            <person name="Eloe-Fadrosh E.A."/>
            <person name="Kyrpides N.C."/>
            <person name="Woyke T."/>
        </authorList>
    </citation>
    <scope>NUCLEOTIDE SEQUENCE</scope>
    <source>
        <strain evidence="3">GVMAG-M-3300010158-13</strain>
    </source>
</reference>
<keyword evidence="2" id="KW-1133">Transmembrane helix</keyword>